<protein>
    <recommendedName>
        <fullName evidence="1">Homing endonuclease LAGLIDADG domain-containing protein</fullName>
    </recommendedName>
</protein>
<dbReference type="InterPro" id="IPR027434">
    <property type="entry name" value="Homing_endonucl"/>
</dbReference>
<evidence type="ECO:0000313" key="2">
    <source>
        <dbReference type="EMBL" id="OGY68323.1"/>
    </source>
</evidence>
<dbReference type="Pfam" id="PF00961">
    <property type="entry name" value="LAGLIDADG_1"/>
    <property type="match status" value="1"/>
</dbReference>
<dbReference type="Proteomes" id="UP000177690">
    <property type="component" value="Unassembled WGS sequence"/>
</dbReference>
<accession>A0A1G1ZUE2</accession>
<dbReference type="SUPFAM" id="SSF55608">
    <property type="entry name" value="Homing endonucleases"/>
    <property type="match status" value="1"/>
</dbReference>
<evidence type="ECO:0000259" key="1">
    <source>
        <dbReference type="Pfam" id="PF00961"/>
    </source>
</evidence>
<sequence length="164" mass="19463">MENKFQEFSISDDYIRGLIDGEGCFTFCNVPVYRGKEKVKLPAFALKMNERDIDLIKKIKDQLGLRNKIYIYRQTTLKTFNSSGPKIYQRGRTATLIVRDLGQLKNIIVPFFYKKLIGHKGVQFIEWLENIGRDPLVHEDYKLIYRLYKSGFFDRDHVDYRPIR</sequence>
<organism evidence="2 3">
    <name type="scientific">Candidatus Harrisonbacteria bacterium RIFCSPLOWO2_02_FULL_41_13b</name>
    <dbReference type="NCBI Taxonomy" id="1798409"/>
    <lineage>
        <taxon>Bacteria</taxon>
        <taxon>Candidatus Harrisoniibacteriota</taxon>
    </lineage>
</organism>
<gene>
    <name evidence="2" type="ORF">A3I24_01745</name>
</gene>
<dbReference type="GO" id="GO:0004519">
    <property type="term" value="F:endonuclease activity"/>
    <property type="evidence" value="ECO:0007669"/>
    <property type="project" value="InterPro"/>
</dbReference>
<dbReference type="Gene3D" id="3.10.28.10">
    <property type="entry name" value="Homing endonucleases"/>
    <property type="match status" value="1"/>
</dbReference>
<evidence type="ECO:0000313" key="3">
    <source>
        <dbReference type="Proteomes" id="UP000177690"/>
    </source>
</evidence>
<feature type="domain" description="Homing endonuclease LAGLIDADG" evidence="1">
    <location>
        <begin position="16"/>
        <end position="129"/>
    </location>
</feature>
<dbReference type="InterPro" id="IPR004860">
    <property type="entry name" value="LAGLIDADG_dom"/>
</dbReference>
<dbReference type="AlphaFoldDB" id="A0A1G1ZUE2"/>
<dbReference type="EMBL" id="MHJL01000001">
    <property type="protein sequence ID" value="OGY68323.1"/>
    <property type="molecule type" value="Genomic_DNA"/>
</dbReference>
<comment type="caution">
    <text evidence="2">The sequence shown here is derived from an EMBL/GenBank/DDBJ whole genome shotgun (WGS) entry which is preliminary data.</text>
</comment>
<name>A0A1G1ZUE2_9BACT</name>
<reference evidence="2 3" key="1">
    <citation type="journal article" date="2016" name="Nat. Commun.">
        <title>Thousands of microbial genomes shed light on interconnected biogeochemical processes in an aquifer system.</title>
        <authorList>
            <person name="Anantharaman K."/>
            <person name="Brown C.T."/>
            <person name="Hug L.A."/>
            <person name="Sharon I."/>
            <person name="Castelle C.J."/>
            <person name="Probst A.J."/>
            <person name="Thomas B.C."/>
            <person name="Singh A."/>
            <person name="Wilkins M.J."/>
            <person name="Karaoz U."/>
            <person name="Brodie E.L."/>
            <person name="Williams K.H."/>
            <person name="Hubbard S.S."/>
            <person name="Banfield J.F."/>
        </authorList>
    </citation>
    <scope>NUCLEOTIDE SEQUENCE [LARGE SCALE GENOMIC DNA]</scope>
</reference>
<proteinExistence type="predicted"/>
<dbReference type="STRING" id="1798409.A3I24_01745"/>